<dbReference type="Proteomes" id="UP000835242">
    <property type="component" value="Chromosome"/>
</dbReference>
<evidence type="ECO:0008006" key="3">
    <source>
        <dbReference type="Google" id="ProtNLM"/>
    </source>
</evidence>
<gene>
    <name evidence="1" type="ORF">XA1314C_20990</name>
</gene>
<reference evidence="1 2" key="1">
    <citation type="submission" date="2021-02" db="EMBL/GenBank/DDBJ databases">
        <authorList>
            <person name="Pothier F. J."/>
        </authorList>
    </citation>
    <scope>NUCLEOTIDE SEQUENCE [LARGE SCALE GENOMIC DNA]</scope>
    <source>
        <strain evidence="1 2">1314c</strain>
    </source>
</reference>
<dbReference type="EMBL" id="HG992337">
    <property type="protein sequence ID" value="CAE6769091.1"/>
    <property type="molecule type" value="Genomic_DNA"/>
</dbReference>
<dbReference type="EMBL" id="HG992337">
    <property type="protein sequence ID" value="CAE6769108.1"/>
    <property type="molecule type" value="Genomic_DNA"/>
</dbReference>
<protein>
    <recommendedName>
        <fullName evidence="3">Peptidase U49</fullName>
    </recommendedName>
</protein>
<proteinExistence type="predicted"/>
<evidence type="ECO:0000313" key="2">
    <source>
        <dbReference type="Proteomes" id="UP000835242"/>
    </source>
</evidence>
<evidence type="ECO:0000313" key="1">
    <source>
        <dbReference type="EMBL" id="CAE6769091.1"/>
    </source>
</evidence>
<dbReference type="InterPro" id="IPR019504">
    <property type="entry name" value="Peptidase_U49_Lit_pept"/>
</dbReference>
<accession>A0AAU9I1A8</accession>
<sequence>MDPLVRSVLNLVYGAVPERRAEFAELWTRYSPAIEMVPNKAGVTMNANRRRIQFDVKTLDAFWLVGFSAWHAIETYATHVVVAMITQTSVSSVMRDDDQLGPLEQDYKHRLRLAKDLLAGGDRDAIQWPPDIPKPIDDRASLHSVQERVAFDLTLLAVAYVFLHEFRHVMLDRDDQQPDSFSEEEISCDVWARGMLLDKLAVYAEEHNHSYQDVLYKRAAAMAIACVILQTITDEWAQWGTDEYPSVGERMAALIKDIALSADSGFWVVAASVLIGVMRDTHQPIELVPRSVPDLVNELIERRR</sequence>
<organism evidence="1 2">
    <name type="scientific">Xanthomonas arboricola</name>
    <dbReference type="NCBI Taxonomy" id="56448"/>
    <lineage>
        <taxon>Bacteria</taxon>
        <taxon>Pseudomonadati</taxon>
        <taxon>Pseudomonadota</taxon>
        <taxon>Gammaproteobacteria</taxon>
        <taxon>Lysobacterales</taxon>
        <taxon>Lysobacteraceae</taxon>
        <taxon>Xanthomonas</taxon>
    </lineage>
</organism>
<dbReference type="Pfam" id="PF10463">
    <property type="entry name" value="Peptidase_U49"/>
    <property type="match status" value="1"/>
</dbReference>
<dbReference type="AlphaFoldDB" id="A0AAU9I1A8"/>
<name>A0AAU9I1A8_9XANT</name>